<dbReference type="InterPro" id="IPR009937">
    <property type="entry name" value="Phage_holin_3_6"/>
</dbReference>
<evidence type="ECO:0000313" key="3">
    <source>
        <dbReference type="Proteomes" id="UP000502331"/>
    </source>
</evidence>
<keyword evidence="1" id="KW-1133">Transmembrane helix</keyword>
<feature type="transmembrane region" description="Helical" evidence="1">
    <location>
        <begin position="55"/>
        <end position="78"/>
    </location>
</feature>
<proteinExistence type="predicted"/>
<sequence length="139" mass="14602">MTHTTPDPDSAEHERSSLGALFNDLTQNVSLLVRQEIELAKTELKESASSAGKGAGMYAGAGVAGHFVLLFLSVAAFFGLALWIGYGFSALVIAALWAVIGLVLASAAKKKMQEIKGLPNTAETVKRIPSAFTPKDDAP</sequence>
<organism evidence="2 3">
    <name type="scientific">Glutamicibacter mishrai</name>
    <dbReference type="NCBI Taxonomy" id="1775880"/>
    <lineage>
        <taxon>Bacteria</taxon>
        <taxon>Bacillati</taxon>
        <taxon>Actinomycetota</taxon>
        <taxon>Actinomycetes</taxon>
        <taxon>Micrococcales</taxon>
        <taxon>Micrococcaceae</taxon>
        <taxon>Glutamicibacter</taxon>
    </lineage>
</organism>
<evidence type="ECO:0000256" key="1">
    <source>
        <dbReference type="SAM" id="Phobius"/>
    </source>
</evidence>
<dbReference type="AlphaFoldDB" id="A0A6H0SI25"/>
<name>A0A6H0SI25_9MICC</name>
<keyword evidence="1" id="KW-0472">Membrane</keyword>
<reference evidence="2 3" key="1">
    <citation type="submission" date="2018-09" db="EMBL/GenBank/DDBJ databases">
        <title>Glutamicibacter mishrai S5-52T (LMG 29155T = KCTC 39846T).</title>
        <authorList>
            <person name="Das S.K."/>
        </authorList>
    </citation>
    <scope>NUCLEOTIDE SEQUENCE [LARGE SCALE GENOMIC DNA]</scope>
    <source>
        <strain evidence="2 3">S5-52</strain>
    </source>
</reference>
<dbReference type="EMBL" id="CP032549">
    <property type="protein sequence ID" value="QIV86830.1"/>
    <property type="molecule type" value="Genomic_DNA"/>
</dbReference>
<protein>
    <submittedName>
        <fullName evidence="2">Phage holin family protein</fullName>
    </submittedName>
</protein>
<accession>A0A6H0SI25</accession>
<dbReference type="Pfam" id="PF07332">
    <property type="entry name" value="Phage_holin_3_6"/>
    <property type="match status" value="1"/>
</dbReference>
<dbReference type="Proteomes" id="UP000502331">
    <property type="component" value="Chromosome"/>
</dbReference>
<dbReference type="RefSeq" id="WP_172511669.1">
    <property type="nucleotide sequence ID" value="NZ_CP032549.1"/>
</dbReference>
<keyword evidence="3" id="KW-1185">Reference proteome</keyword>
<feature type="transmembrane region" description="Helical" evidence="1">
    <location>
        <begin position="84"/>
        <end position="108"/>
    </location>
</feature>
<gene>
    <name evidence="2" type="ORF">D3791_06565</name>
</gene>
<evidence type="ECO:0000313" key="2">
    <source>
        <dbReference type="EMBL" id="QIV86830.1"/>
    </source>
</evidence>
<keyword evidence="1" id="KW-0812">Transmembrane</keyword>